<evidence type="ECO:0000313" key="3">
    <source>
        <dbReference type="Proteomes" id="UP000203101"/>
    </source>
</evidence>
<dbReference type="Proteomes" id="UP000203101">
    <property type="component" value="Segment"/>
</dbReference>
<feature type="domain" description="DUF7257" evidence="1">
    <location>
        <begin position="263"/>
        <end position="364"/>
    </location>
</feature>
<reference evidence="2 3" key="1">
    <citation type="journal article" date="2015" name="Genome Announc.">
        <title>Genome Sequences of Mycobacteriophages AlanGrant, Baee, Corofin, OrangeOswald, and Vincenzo, New Members of Cluster B.</title>
        <authorList>
            <person name="Pope W.H."/>
            <person name="Carbonara M.E."/>
            <person name="Cioffi H.M."/>
            <person name="Cruz T."/>
            <person name="Dang B.Q."/>
            <person name="Doyle A.N."/>
            <person name="Fan O.H."/>
            <person name="Gallagher M."/>
            <person name="Gentile G.M."/>
            <person name="German B.A."/>
            <person name="Farrell M.E."/>
            <person name="Gerwig M."/>
            <person name="Hunter K.L."/>
            <person name="Lefever V.E."/>
            <person name="Marfisi N.A."/>
            <person name="McDonnell J.E."/>
            <person name="Monga J.K."/>
            <person name="Quiroz K.G."/>
            <person name="Pong A.C."/>
            <person name="Rimple P.A."/>
            <person name="Situ M."/>
            <person name="Sohnen P.C."/>
            <person name="Stockinger A.N."/>
            <person name="Thompson P.K."/>
            <person name="Torchio N.M."/>
            <person name="Toner C.L."/>
            <person name="Ulbrich M.C."/>
            <person name="Vohra N.I."/>
            <person name="Zakir A."/>
            <person name="Adkins N.L."/>
            <person name="Brown B.R."/>
            <person name="Churilla B.M."/>
            <person name="Kramer Z.J."/>
            <person name="Lapin J.S."/>
            <person name="Montgomery M.T."/>
            <person name="Prout A.K."/>
            <person name="Grubb S.R."/>
            <person name="Warner M.H."/>
            <person name="Bowman C.A."/>
            <person name="Russell D.A."/>
            <person name="Hatfull G.F."/>
        </authorList>
    </citation>
    <scope>NUCLEOTIDE SEQUENCE [LARGE SCALE GENOMIC DNA]</scope>
</reference>
<proteinExistence type="predicted"/>
<accession>A0A0F6SJJ0</accession>
<dbReference type="Pfam" id="PF23918">
    <property type="entry name" value="DUF7257"/>
    <property type="match status" value="1"/>
</dbReference>
<dbReference type="InterPro" id="IPR055681">
    <property type="entry name" value="DUF7257"/>
</dbReference>
<protein>
    <recommendedName>
        <fullName evidence="1">DUF7257 domain-containing protein</fullName>
    </recommendedName>
</protein>
<dbReference type="EMBL" id="KR080194">
    <property type="protein sequence ID" value="AKF14302.1"/>
    <property type="molecule type" value="Genomic_DNA"/>
</dbReference>
<evidence type="ECO:0000259" key="1">
    <source>
        <dbReference type="Pfam" id="PF23918"/>
    </source>
</evidence>
<dbReference type="OrthoDB" id="4608at10239"/>
<organism evidence="2 3">
    <name type="scientific">Mycobacterium phage Vincenzo</name>
    <dbReference type="NCBI Taxonomy" id="1647301"/>
    <lineage>
        <taxon>Viruses</taxon>
        <taxon>Duplodnaviria</taxon>
        <taxon>Heunggongvirae</taxon>
        <taxon>Uroviricota</taxon>
        <taxon>Caudoviricetes</taxon>
        <taxon>Bclasvirinae</taxon>
        <taxon>Coopervirus</taxon>
        <taxon>Coopervirus vincenzo</taxon>
    </lineage>
</organism>
<gene>
    <name evidence="2" type="primary">40</name>
    <name evidence="2" type="ORF">SEA_VINCENZO_40</name>
</gene>
<dbReference type="KEGG" id="vg:26637343"/>
<evidence type="ECO:0000313" key="2">
    <source>
        <dbReference type="EMBL" id="AKF14302.1"/>
    </source>
</evidence>
<dbReference type="RefSeq" id="YP_009210896.1">
    <property type="nucleotide sequence ID" value="NC_028934.1"/>
</dbReference>
<dbReference type="GeneID" id="26637343"/>
<name>A0A0F6SJJ0_9CAUD</name>
<keyword evidence="3" id="KW-1185">Reference proteome</keyword>
<sequence>MPVYQGAANHPAFTRCYVGTQRYRKIYDGTTLVWSDTAIHDGFDWDGWLQGWINELCSAEDLGELISDGYGMIVDGLGNVVGSTVAYIQDGVNETGKLVANAGTSLVDAYCGAWGGSAPPDGLIGLVNGIPIIGGILADWLAGDIDIESIIGSLPVIGNIAKQIGLLPDSAGHLLDPLNYVIDELGNVVGTLTCGKYTNIGGGIGEDICYVIGVVEQAARLLVPDGLMSLDQRISRVRHPTTLTADDGWLEVQIANSGSPGFSTQVFRRYANDGSGARGVGMDFTDNAASIVRRVGGVDALVGPNICRYTEGDVLTIDQTGNLHTLLLNGTDVGQWDDSGATAASGASNRSVGMVMQGAKEFLGSRRFSPALNYLDAG</sequence>